<protein>
    <recommendedName>
        <fullName evidence="3 10">Adenosine kinase</fullName>
        <shortName evidence="10">AK</shortName>
        <ecNumber evidence="3 10">2.7.1.20</ecNumber>
    </recommendedName>
    <alternativeName>
        <fullName evidence="10">Adenosine 5'-phosphotransferase</fullName>
    </alternativeName>
</protein>
<comment type="function">
    <text evidence="10">ATP dependent phosphorylation of adenosine and other related nucleoside analogs to monophosphate derivatives.</text>
</comment>
<dbReference type="PROSITE" id="PS00584">
    <property type="entry name" value="PFKB_KINASES_2"/>
    <property type="match status" value="1"/>
</dbReference>
<dbReference type="Pfam" id="PF00294">
    <property type="entry name" value="PfkB"/>
    <property type="match status" value="1"/>
</dbReference>
<comment type="similarity">
    <text evidence="2 10">Belongs to the carbohydrate kinase PfkB family.</text>
</comment>
<evidence type="ECO:0000259" key="11">
    <source>
        <dbReference type="Pfam" id="PF00294"/>
    </source>
</evidence>
<keyword evidence="13" id="KW-1185">Reference proteome</keyword>
<evidence type="ECO:0000256" key="3">
    <source>
        <dbReference type="ARBA" id="ARBA00012119"/>
    </source>
</evidence>
<keyword evidence="8 10" id="KW-0067">ATP-binding</keyword>
<comment type="cofactor">
    <cofactor evidence="10">
        <name>Mg(2+)</name>
        <dbReference type="ChEBI" id="CHEBI:18420"/>
    </cofactor>
    <text evidence="10">Binds 3 Mg(2+) ions per subunit.</text>
</comment>
<reference evidence="14" key="1">
    <citation type="submission" date="2017-02" db="UniProtKB">
        <authorList>
            <consortium name="WormBaseParasite"/>
        </authorList>
    </citation>
    <scope>IDENTIFICATION</scope>
</reference>
<gene>
    <name evidence="12" type="ORF">ASIM_LOCUS12579</name>
</gene>
<evidence type="ECO:0000256" key="10">
    <source>
        <dbReference type="RuleBase" id="RU368116"/>
    </source>
</evidence>
<evidence type="ECO:0000256" key="6">
    <source>
        <dbReference type="ARBA" id="ARBA00022741"/>
    </source>
</evidence>
<dbReference type="SUPFAM" id="SSF53613">
    <property type="entry name" value="Ribokinase-like"/>
    <property type="match status" value="1"/>
</dbReference>
<feature type="domain" description="Carbohydrate kinase PfkB" evidence="11">
    <location>
        <begin position="46"/>
        <end position="359"/>
    </location>
</feature>
<dbReference type="GO" id="GO:0005524">
    <property type="term" value="F:ATP binding"/>
    <property type="evidence" value="ECO:0007669"/>
    <property type="project" value="UniProtKB-UniRule"/>
</dbReference>
<organism evidence="14">
    <name type="scientific">Anisakis simplex</name>
    <name type="common">Herring worm</name>
    <dbReference type="NCBI Taxonomy" id="6269"/>
    <lineage>
        <taxon>Eukaryota</taxon>
        <taxon>Metazoa</taxon>
        <taxon>Ecdysozoa</taxon>
        <taxon>Nematoda</taxon>
        <taxon>Chromadorea</taxon>
        <taxon>Rhabditida</taxon>
        <taxon>Spirurina</taxon>
        <taxon>Ascaridomorpha</taxon>
        <taxon>Ascaridoidea</taxon>
        <taxon>Anisakidae</taxon>
        <taxon>Anisakis</taxon>
        <taxon>Anisakis simplex complex</taxon>
    </lineage>
</organism>
<dbReference type="GO" id="GO:0005634">
    <property type="term" value="C:nucleus"/>
    <property type="evidence" value="ECO:0007669"/>
    <property type="project" value="UniProtKB-SubCell"/>
</dbReference>
<dbReference type="InterPro" id="IPR029056">
    <property type="entry name" value="Ribokinase-like"/>
</dbReference>
<keyword evidence="10" id="KW-0539">Nucleus</keyword>
<dbReference type="InterPro" id="IPR001805">
    <property type="entry name" value="Adenokinase"/>
</dbReference>
<evidence type="ECO:0000256" key="7">
    <source>
        <dbReference type="ARBA" id="ARBA00022777"/>
    </source>
</evidence>
<dbReference type="InterPro" id="IPR011611">
    <property type="entry name" value="PfkB_dom"/>
</dbReference>
<dbReference type="WBParaSite" id="ASIM_0001311301-mRNA-1">
    <property type="protein sequence ID" value="ASIM_0001311301-mRNA-1"/>
    <property type="gene ID" value="ASIM_0001311301"/>
</dbReference>
<dbReference type="Gene3D" id="3.30.1110.10">
    <property type="match status" value="1"/>
</dbReference>
<keyword evidence="6 10" id="KW-0547">Nucleotide-binding</keyword>
<evidence type="ECO:0000313" key="12">
    <source>
        <dbReference type="EMBL" id="VDK47695.1"/>
    </source>
</evidence>
<dbReference type="OrthoDB" id="432447at2759"/>
<keyword evidence="10" id="KW-0460">Magnesium</keyword>
<dbReference type="AlphaFoldDB" id="A0A0M3JXM6"/>
<accession>A0A0M3JXM6</accession>
<evidence type="ECO:0000256" key="1">
    <source>
        <dbReference type="ARBA" id="ARBA00004801"/>
    </source>
</evidence>
<dbReference type="Proteomes" id="UP000267096">
    <property type="component" value="Unassembled WGS sequence"/>
</dbReference>
<dbReference type="GO" id="GO:0006166">
    <property type="term" value="P:purine ribonucleoside salvage"/>
    <property type="evidence" value="ECO:0007669"/>
    <property type="project" value="UniProtKB-KW"/>
</dbReference>
<dbReference type="PANTHER" id="PTHR45769:SF3">
    <property type="entry name" value="ADENOSINE KINASE"/>
    <property type="match status" value="1"/>
</dbReference>
<dbReference type="PANTHER" id="PTHR45769">
    <property type="entry name" value="ADENOSINE KINASE"/>
    <property type="match status" value="1"/>
</dbReference>
<evidence type="ECO:0000256" key="5">
    <source>
        <dbReference type="ARBA" id="ARBA00022726"/>
    </source>
</evidence>
<reference evidence="12 13" key="2">
    <citation type="submission" date="2018-11" db="EMBL/GenBank/DDBJ databases">
        <authorList>
            <consortium name="Pathogen Informatics"/>
        </authorList>
    </citation>
    <scope>NUCLEOTIDE SEQUENCE [LARGE SCALE GENOMIC DNA]</scope>
</reference>
<name>A0A0M3JXM6_ANISI</name>
<feature type="active site" description="Proton acceptor" evidence="9">
    <location>
        <position position="320"/>
    </location>
</feature>
<dbReference type="EC" id="2.7.1.20" evidence="3 10"/>
<dbReference type="GO" id="GO:0004001">
    <property type="term" value="F:adenosine kinase activity"/>
    <property type="evidence" value="ECO:0007669"/>
    <property type="project" value="UniProtKB-UniRule"/>
</dbReference>
<dbReference type="FunFam" id="3.40.1190.20:FF:000014">
    <property type="entry name" value="ADO1p Adenosine kinase"/>
    <property type="match status" value="1"/>
</dbReference>
<evidence type="ECO:0000256" key="9">
    <source>
        <dbReference type="PIRSR" id="PIRSR601805-1"/>
    </source>
</evidence>
<comment type="subcellular location">
    <subcellularLocation>
        <location evidence="10">Nucleus</location>
    </subcellularLocation>
</comment>
<dbReference type="UniPathway" id="UPA00588">
    <property type="reaction ID" value="UER00659"/>
</dbReference>
<dbReference type="PRINTS" id="PR00989">
    <property type="entry name" value="ADENOKINASE"/>
</dbReference>
<evidence type="ECO:0000256" key="8">
    <source>
        <dbReference type="ARBA" id="ARBA00022840"/>
    </source>
</evidence>
<keyword evidence="7 10" id="KW-0418">Kinase</keyword>
<sequence length="365" mass="40394">MTAGESLGDKEENGSMRNQVKLAEGILVGCGNPLLDIETNITKEFLEKWNLKENDAILCDDQHAPMFTELIENFDVKYVPGGSTQNTLRVCQWILNEANRTVFFGSIANDEYGETLRKKALEAGVHVRYQTNQANDIKTGTCAALIYNHQRSLCAHLSAANTFTVDHLCLKENESFIEGAQYFYIAGFFLTVCPPAIMKIAKHAAEHNKVFMMNLAAPFIPKFFSEPLQEALPYVDVVFGNEGEAKAFAEANRFENAQDIKEIAYRIATSSDKKNVNRLRTVIITQGSDPTIVVSGDSICEYPVKKLNNEEIVDTNGAGDAFAGGFISQFIQGKSIEDAVHCGHYAAMSIIKQHGCTIPVNCDYH</sequence>
<comment type="subunit">
    <text evidence="10">Monomer.</text>
</comment>
<keyword evidence="5 10" id="KW-0660">Purine salvage</keyword>
<dbReference type="GO" id="GO:0005829">
    <property type="term" value="C:cytosol"/>
    <property type="evidence" value="ECO:0007669"/>
    <property type="project" value="TreeGrafter"/>
</dbReference>
<dbReference type="EMBL" id="UYRR01031213">
    <property type="protein sequence ID" value="VDK47695.1"/>
    <property type="molecule type" value="Genomic_DNA"/>
</dbReference>
<dbReference type="GO" id="GO:0006144">
    <property type="term" value="P:purine nucleobase metabolic process"/>
    <property type="evidence" value="ECO:0007669"/>
    <property type="project" value="TreeGrafter"/>
</dbReference>
<proteinExistence type="inferred from homology"/>
<evidence type="ECO:0000313" key="14">
    <source>
        <dbReference type="WBParaSite" id="ASIM_0001311301-mRNA-1"/>
    </source>
</evidence>
<comment type="pathway">
    <text evidence="1 10">Purine metabolism; AMP biosynthesis via salvage pathway; AMP from adenosine: step 1/1.</text>
</comment>
<evidence type="ECO:0000256" key="2">
    <source>
        <dbReference type="ARBA" id="ARBA00010688"/>
    </source>
</evidence>
<comment type="catalytic activity">
    <reaction evidence="10">
        <text>adenosine + ATP = AMP + ADP + H(+)</text>
        <dbReference type="Rhea" id="RHEA:20824"/>
        <dbReference type="ChEBI" id="CHEBI:15378"/>
        <dbReference type="ChEBI" id="CHEBI:16335"/>
        <dbReference type="ChEBI" id="CHEBI:30616"/>
        <dbReference type="ChEBI" id="CHEBI:456215"/>
        <dbReference type="ChEBI" id="CHEBI:456216"/>
        <dbReference type="EC" id="2.7.1.20"/>
    </reaction>
</comment>
<dbReference type="InterPro" id="IPR002173">
    <property type="entry name" value="Carboh/pur_kinase_PfkB_CS"/>
</dbReference>
<dbReference type="GO" id="GO:0044209">
    <property type="term" value="P:AMP salvage"/>
    <property type="evidence" value="ECO:0007669"/>
    <property type="project" value="UniProtKB-UniRule"/>
</dbReference>
<dbReference type="CDD" id="cd01168">
    <property type="entry name" value="adenosine_kinase"/>
    <property type="match status" value="1"/>
</dbReference>
<evidence type="ECO:0000256" key="4">
    <source>
        <dbReference type="ARBA" id="ARBA00022679"/>
    </source>
</evidence>
<dbReference type="Gene3D" id="3.40.1190.20">
    <property type="match status" value="1"/>
</dbReference>
<evidence type="ECO:0000313" key="13">
    <source>
        <dbReference type="Proteomes" id="UP000267096"/>
    </source>
</evidence>
<keyword evidence="4 10" id="KW-0808">Transferase</keyword>